<keyword evidence="1" id="KW-0805">Transcription regulation</keyword>
<dbReference type="PROSITE" id="PS50977">
    <property type="entry name" value="HTH_TETR_2"/>
    <property type="match status" value="1"/>
</dbReference>
<keyword evidence="7" id="KW-1185">Reference proteome</keyword>
<dbReference type="PANTHER" id="PTHR30055:SF234">
    <property type="entry name" value="HTH-TYPE TRANSCRIPTIONAL REGULATOR BETI"/>
    <property type="match status" value="1"/>
</dbReference>
<dbReference type="Gene3D" id="1.10.357.10">
    <property type="entry name" value="Tetracycline Repressor, domain 2"/>
    <property type="match status" value="1"/>
</dbReference>
<dbReference type="AlphaFoldDB" id="A0A4R6SNH1"/>
<dbReference type="SUPFAM" id="SSF46689">
    <property type="entry name" value="Homeodomain-like"/>
    <property type="match status" value="1"/>
</dbReference>
<dbReference type="PRINTS" id="PR00455">
    <property type="entry name" value="HTHTETR"/>
</dbReference>
<dbReference type="GO" id="GO:0003700">
    <property type="term" value="F:DNA-binding transcription factor activity"/>
    <property type="evidence" value="ECO:0007669"/>
    <property type="project" value="TreeGrafter"/>
</dbReference>
<dbReference type="RefSeq" id="WP_243753855.1">
    <property type="nucleotide sequence ID" value="NZ_SNXZ01000001.1"/>
</dbReference>
<dbReference type="PANTHER" id="PTHR30055">
    <property type="entry name" value="HTH-TYPE TRANSCRIPTIONAL REGULATOR RUTR"/>
    <property type="match status" value="1"/>
</dbReference>
<evidence type="ECO:0000256" key="4">
    <source>
        <dbReference type="PROSITE-ProRule" id="PRU00335"/>
    </source>
</evidence>
<dbReference type="Proteomes" id="UP000295444">
    <property type="component" value="Unassembled WGS sequence"/>
</dbReference>
<evidence type="ECO:0000313" key="7">
    <source>
        <dbReference type="Proteomes" id="UP000295444"/>
    </source>
</evidence>
<dbReference type="InterPro" id="IPR009057">
    <property type="entry name" value="Homeodomain-like_sf"/>
</dbReference>
<organism evidence="6 7">
    <name type="scientific">Labedaea rhizosphaerae</name>
    <dbReference type="NCBI Taxonomy" id="598644"/>
    <lineage>
        <taxon>Bacteria</taxon>
        <taxon>Bacillati</taxon>
        <taxon>Actinomycetota</taxon>
        <taxon>Actinomycetes</taxon>
        <taxon>Pseudonocardiales</taxon>
        <taxon>Pseudonocardiaceae</taxon>
        <taxon>Labedaea</taxon>
    </lineage>
</organism>
<accession>A0A4R6SNH1</accession>
<evidence type="ECO:0000259" key="5">
    <source>
        <dbReference type="PROSITE" id="PS50977"/>
    </source>
</evidence>
<proteinExistence type="predicted"/>
<dbReference type="GO" id="GO:0000976">
    <property type="term" value="F:transcription cis-regulatory region binding"/>
    <property type="evidence" value="ECO:0007669"/>
    <property type="project" value="TreeGrafter"/>
</dbReference>
<evidence type="ECO:0000256" key="3">
    <source>
        <dbReference type="ARBA" id="ARBA00023163"/>
    </source>
</evidence>
<evidence type="ECO:0000313" key="6">
    <source>
        <dbReference type="EMBL" id="TDQ05471.1"/>
    </source>
</evidence>
<gene>
    <name evidence="6" type="ORF">EV186_1011442</name>
</gene>
<comment type="caution">
    <text evidence="6">The sequence shown here is derived from an EMBL/GenBank/DDBJ whole genome shotgun (WGS) entry which is preliminary data.</text>
</comment>
<dbReference type="EMBL" id="SNXZ01000001">
    <property type="protein sequence ID" value="TDQ05471.1"/>
    <property type="molecule type" value="Genomic_DNA"/>
</dbReference>
<keyword evidence="2 4" id="KW-0238">DNA-binding</keyword>
<dbReference type="InterPro" id="IPR001647">
    <property type="entry name" value="HTH_TetR"/>
</dbReference>
<dbReference type="InterPro" id="IPR050109">
    <property type="entry name" value="HTH-type_TetR-like_transc_reg"/>
</dbReference>
<protein>
    <submittedName>
        <fullName evidence="6">TetR family transcriptional regulator</fullName>
    </submittedName>
</protein>
<feature type="DNA-binding region" description="H-T-H motif" evidence="4">
    <location>
        <begin position="25"/>
        <end position="44"/>
    </location>
</feature>
<sequence>MTESKQRLLDAAIAHVAEHGVRDLTLRGLAAAIGTSHRMLIYHFGSKDGLLLEVVRVVEDRTRAMYARLADELGPDEPPTELPRKFWRAVTEPAMAQLEPLYFELYGRAVAGDPGTAAMLRGVVGGWQQPMTDMLIKLGIPADEAAVHARLGIAVTRGLLMDYLASGDLEACTTAMDEFIDRYAPFGEPPRTG</sequence>
<reference evidence="6 7" key="1">
    <citation type="submission" date="2019-03" db="EMBL/GenBank/DDBJ databases">
        <title>Genomic Encyclopedia of Type Strains, Phase IV (KMG-IV): sequencing the most valuable type-strain genomes for metagenomic binning, comparative biology and taxonomic classification.</title>
        <authorList>
            <person name="Goeker M."/>
        </authorList>
    </citation>
    <scope>NUCLEOTIDE SEQUENCE [LARGE SCALE GENOMIC DNA]</scope>
    <source>
        <strain evidence="6 7">DSM 45361</strain>
    </source>
</reference>
<evidence type="ECO:0000256" key="1">
    <source>
        <dbReference type="ARBA" id="ARBA00023015"/>
    </source>
</evidence>
<dbReference type="Pfam" id="PF00440">
    <property type="entry name" value="TetR_N"/>
    <property type="match status" value="1"/>
</dbReference>
<feature type="domain" description="HTH tetR-type" evidence="5">
    <location>
        <begin position="2"/>
        <end position="62"/>
    </location>
</feature>
<name>A0A4R6SNH1_LABRH</name>
<keyword evidence="3" id="KW-0804">Transcription</keyword>
<evidence type="ECO:0000256" key="2">
    <source>
        <dbReference type="ARBA" id="ARBA00023125"/>
    </source>
</evidence>